<dbReference type="RefSeq" id="WP_381178807.1">
    <property type="nucleotide sequence ID" value="NZ_JBHSFK010000021.1"/>
</dbReference>
<sequence>MVVRSAGLPSSWLDSLQSGAAVSALREGDAGTAQAAYEAEVVETSTAVIGWFQEESALRDAVQFANPSLWRLLSEWLDRRAATTDGWRSADRQRIDTLTRMFQRYCAKNETTSHVGPITPALLSRSSQGVNCKPGLPLRQVRLSHWAAERLQESFLADTAVPHSWWRPRITPGCHLAGNDVSIVRYNFAQRHERLPDAVTDVTERRLTATETRILRWCNGSRSVAEILERDAAANGAPLSEAQAVTALRSLEVLGAVVTGPEFPYGIHDALPLLRSRAAESADHKAEQHLNALDAALEDLASAADEHHRATAIAAVETAFTAATGEAPRRAAGVTYGDRTVYNEDCGSEYGSMLIGEPLPGLMEHELAFVYDLFLVLPRVRLHETRRVMHRWFQHVFGAGATVTVHDFVTACLRHDAALSAGFDEVEAVVSARSTALTALLAPGEQTGRVHHLSAEAISAALALTDEPSPAVCNPDLMLAADDAEAVARGDFLAVIGDLHAAEEGLSHSLFAPWMEKASPDQALGEQVAAAYRAILEPGEDLADVTHRHRSKHYARTGLPCLDVEAADRSPLSAHARIRLHELMISDAPRGLRLHLPGSDRGLRLTSPPLYWQGVRARNPFAVFSFPQRVDGLPVPLGDRPCLPRLVHGRVVLQRAMWALPATAFHGRTWFAGFQGVQDLRTRHQLPRHVFVKFPQEVKPIYCDLDSPLLVRQVSHLAKAAGSRSLIVSEMIPAPDELWLESSRGRVTSEFRYAVFSGGTERPPLDSSTGSERRAR</sequence>
<dbReference type="Pfam" id="PF04738">
    <property type="entry name" value="Lant_dehydr_N"/>
    <property type="match status" value="1"/>
</dbReference>
<dbReference type="EMBL" id="JBHSFK010000021">
    <property type="protein sequence ID" value="MFC4503574.1"/>
    <property type="molecule type" value="Genomic_DNA"/>
</dbReference>
<protein>
    <submittedName>
        <fullName evidence="2">Lantibiotic dehydratase</fullName>
    </submittedName>
</protein>
<name>A0ABV9AWA3_9ACTN</name>
<reference evidence="3" key="1">
    <citation type="journal article" date="2019" name="Int. J. Syst. Evol. Microbiol.">
        <title>The Global Catalogue of Microorganisms (GCM) 10K type strain sequencing project: providing services to taxonomists for standard genome sequencing and annotation.</title>
        <authorList>
            <consortium name="The Broad Institute Genomics Platform"/>
            <consortium name="The Broad Institute Genome Sequencing Center for Infectious Disease"/>
            <person name="Wu L."/>
            <person name="Ma J."/>
        </authorList>
    </citation>
    <scope>NUCLEOTIDE SEQUENCE [LARGE SCALE GENOMIC DNA]</scope>
    <source>
        <strain evidence="3">CGMCC 4.7177</strain>
    </source>
</reference>
<accession>A0ABV9AWA3</accession>
<evidence type="ECO:0000313" key="3">
    <source>
        <dbReference type="Proteomes" id="UP001595839"/>
    </source>
</evidence>
<comment type="caution">
    <text evidence="2">The sequence shown here is derived from an EMBL/GenBank/DDBJ whole genome shotgun (WGS) entry which is preliminary data.</text>
</comment>
<evidence type="ECO:0000313" key="2">
    <source>
        <dbReference type="EMBL" id="MFC4503574.1"/>
    </source>
</evidence>
<feature type="domain" description="Lantibiotic dehydratase N-terminal" evidence="1">
    <location>
        <begin position="56"/>
        <end position="710"/>
    </location>
</feature>
<keyword evidence="3" id="KW-1185">Reference proteome</keyword>
<evidence type="ECO:0000259" key="1">
    <source>
        <dbReference type="Pfam" id="PF04738"/>
    </source>
</evidence>
<proteinExistence type="predicted"/>
<dbReference type="Proteomes" id="UP001595839">
    <property type="component" value="Unassembled WGS sequence"/>
</dbReference>
<dbReference type="InterPro" id="IPR006827">
    <property type="entry name" value="Lant_deHydtase_N"/>
</dbReference>
<organism evidence="2 3">
    <name type="scientific">Streptomyces vulcanius</name>
    <dbReference type="NCBI Taxonomy" id="1441876"/>
    <lineage>
        <taxon>Bacteria</taxon>
        <taxon>Bacillati</taxon>
        <taxon>Actinomycetota</taxon>
        <taxon>Actinomycetes</taxon>
        <taxon>Kitasatosporales</taxon>
        <taxon>Streptomycetaceae</taxon>
        <taxon>Streptomyces</taxon>
    </lineage>
</organism>
<gene>
    <name evidence="2" type="ORF">ACFPIH_29330</name>
</gene>